<proteinExistence type="predicted"/>
<name>A0A3M7S1F5_BRAPC</name>
<dbReference type="AlphaFoldDB" id="A0A3M7S1F5"/>
<reference evidence="1 2" key="1">
    <citation type="journal article" date="2018" name="Sci. Rep.">
        <title>Genomic signatures of local adaptation to the degree of environmental predictability in rotifers.</title>
        <authorList>
            <person name="Franch-Gras L."/>
            <person name="Hahn C."/>
            <person name="Garcia-Roger E.M."/>
            <person name="Carmona M.J."/>
            <person name="Serra M."/>
            <person name="Gomez A."/>
        </authorList>
    </citation>
    <scope>NUCLEOTIDE SEQUENCE [LARGE SCALE GENOMIC DNA]</scope>
    <source>
        <strain evidence="1">HYR1</strain>
    </source>
</reference>
<evidence type="ECO:0000313" key="1">
    <source>
        <dbReference type="EMBL" id="RNA29489.1"/>
    </source>
</evidence>
<sequence>MSFRPYNYYSNICSRISCYSVALCKLLKTSCVLPVNSSSDRRASTIAFQLSLGLSTLIFPSF</sequence>
<protein>
    <submittedName>
        <fullName evidence="1">Uncharacterized protein</fullName>
    </submittedName>
</protein>
<comment type="caution">
    <text evidence="1">The sequence shown here is derived from an EMBL/GenBank/DDBJ whole genome shotgun (WGS) entry which is preliminary data.</text>
</comment>
<dbReference type="EMBL" id="REGN01002215">
    <property type="protein sequence ID" value="RNA29489.1"/>
    <property type="molecule type" value="Genomic_DNA"/>
</dbReference>
<evidence type="ECO:0000313" key="2">
    <source>
        <dbReference type="Proteomes" id="UP000276133"/>
    </source>
</evidence>
<accession>A0A3M7S1F5</accession>
<gene>
    <name evidence="1" type="ORF">BpHYR1_033847</name>
</gene>
<organism evidence="1 2">
    <name type="scientific">Brachionus plicatilis</name>
    <name type="common">Marine rotifer</name>
    <name type="synonym">Brachionus muelleri</name>
    <dbReference type="NCBI Taxonomy" id="10195"/>
    <lineage>
        <taxon>Eukaryota</taxon>
        <taxon>Metazoa</taxon>
        <taxon>Spiralia</taxon>
        <taxon>Gnathifera</taxon>
        <taxon>Rotifera</taxon>
        <taxon>Eurotatoria</taxon>
        <taxon>Monogononta</taxon>
        <taxon>Pseudotrocha</taxon>
        <taxon>Ploima</taxon>
        <taxon>Brachionidae</taxon>
        <taxon>Brachionus</taxon>
    </lineage>
</organism>
<keyword evidence="2" id="KW-1185">Reference proteome</keyword>
<dbReference type="Proteomes" id="UP000276133">
    <property type="component" value="Unassembled WGS sequence"/>
</dbReference>